<dbReference type="AlphaFoldDB" id="A0A4Y2FW85"/>
<accession>A0A4Y2FW85</accession>
<evidence type="ECO:0000313" key="1">
    <source>
        <dbReference type="EMBL" id="GBM44649.1"/>
    </source>
</evidence>
<sequence length="128" mass="14403">MRMKSAAFIHMCRLRTKIRTWFQTVKSPAHSFAQQDLSFSLSICFLTKLVISGKTASFQVSDFLYTEFFIQYITVPSGKLELLLTQLATKSSVCFSFGANLSHLGVCIPSGRHCWLPPGICSQKFVQI</sequence>
<keyword evidence="2" id="KW-1185">Reference proteome</keyword>
<reference evidence="1 2" key="1">
    <citation type="journal article" date="2019" name="Sci. Rep.">
        <title>Orb-weaving spider Araneus ventricosus genome elucidates the spidroin gene catalogue.</title>
        <authorList>
            <person name="Kono N."/>
            <person name="Nakamura H."/>
            <person name="Ohtoshi R."/>
            <person name="Moran D.A.P."/>
            <person name="Shinohara A."/>
            <person name="Yoshida Y."/>
            <person name="Fujiwara M."/>
            <person name="Mori M."/>
            <person name="Tomita M."/>
            <person name="Arakawa K."/>
        </authorList>
    </citation>
    <scope>NUCLEOTIDE SEQUENCE [LARGE SCALE GENOMIC DNA]</scope>
</reference>
<name>A0A4Y2FW85_ARAVE</name>
<dbReference type="Proteomes" id="UP000499080">
    <property type="component" value="Unassembled WGS sequence"/>
</dbReference>
<dbReference type="EMBL" id="BGPR01001072">
    <property type="protein sequence ID" value="GBM44649.1"/>
    <property type="molecule type" value="Genomic_DNA"/>
</dbReference>
<comment type="caution">
    <text evidence="1">The sequence shown here is derived from an EMBL/GenBank/DDBJ whole genome shotgun (WGS) entry which is preliminary data.</text>
</comment>
<gene>
    <name evidence="1" type="ORF">AVEN_214182_1</name>
</gene>
<proteinExistence type="predicted"/>
<protein>
    <submittedName>
        <fullName evidence="1">Uncharacterized protein</fullName>
    </submittedName>
</protein>
<evidence type="ECO:0000313" key="2">
    <source>
        <dbReference type="Proteomes" id="UP000499080"/>
    </source>
</evidence>
<organism evidence="1 2">
    <name type="scientific">Araneus ventricosus</name>
    <name type="common">Orbweaver spider</name>
    <name type="synonym">Epeira ventricosa</name>
    <dbReference type="NCBI Taxonomy" id="182803"/>
    <lineage>
        <taxon>Eukaryota</taxon>
        <taxon>Metazoa</taxon>
        <taxon>Ecdysozoa</taxon>
        <taxon>Arthropoda</taxon>
        <taxon>Chelicerata</taxon>
        <taxon>Arachnida</taxon>
        <taxon>Araneae</taxon>
        <taxon>Araneomorphae</taxon>
        <taxon>Entelegynae</taxon>
        <taxon>Araneoidea</taxon>
        <taxon>Araneidae</taxon>
        <taxon>Araneus</taxon>
    </lineage>
</organism>